<reference evidence="1" key="2">
    <citation type="submission" date="2022-03" db="EMBL/GenBank/DDBJ databases">
        <title>Draft title - Genomic analysis of global carrot germplasm unveils the trajectory of domestication and the origin of high carotenoid orange carrot.</title>
        <authorList>
            <person name="Iorizzo M."/>
            <person name="Ellison S."/>
            <person name="Senalik D."/>
            <person name="Macko-Podgorni A."/>
            <person name="Grzebelus D."/>
            <person name="Bostan H."/>
            <person name="Rolling W."/>
            <person name="Curaba J."/>
            <person name="Simon P."/>
        </authorList>
    </citation>
    <scope>NUCLEOTIDE SEQUENCE</scope>
    <source>
        <tissue evidence="1">Leaf</tissue>
    </source>
</reference>
<gene>
    <name evidence="1" type="ORF">DCAR_0935495</name>
</gene>
<reference evidence="1" key="1">
    <citation type="journal article" date="2016" name="Nat. Genet.">
        <title>A high-quality carrot genome assembly provides new insights into carotenoid accumulation and asterid genome evolution.</title>
        <authorList>
            <person name="Iorizzo M."/>
            <person name="Ellison S."/>
            <person name="Senalik D."/>
            <person name="Zeng P."/>
            <person name="Satapoomin P."/>
            <person name="Huang J."/>
            <person name="Bowman M."/>
            <person name="Iovene M."/>
            <person name="Sanseverino W."/>
            <person name="Cavagnaro P."/>
            <person name="Yildiz M."/>
            <person name="Macko-Podgorni A."/>
            <person name="Moranska E."/>
            <person name="Grzebelus E."/>
            <person name="Grzebelus D."/>
            <person name="Ashrafi H."/>
            <person name="Zheng Z."/>
            <person name="Cheng S."/>
            <person name="Spooner D."/>
            <person name="Van Deynze A."/>
            <person name="Simon P."/>
        </authorList>
    </citation>
    <scope>NUCLEOTIDE SEQUENCE</scope>
    <source>
        <tissue evidence="1">Leaf</tissue>
    </source>
</reference>
<dbReference type="InterPro" id="IPR038765">
    <property type="entry name" value="Papain-like_cys_pep_sf"/>
</dbReference>
<keyword evidence="2" id="KW-1185">Reference proteome</keyword>
<dbReference type="EMBL" id="CP093351">
    <property type="protein sequence ID" value="WOH15947.1"/>
    <property type="molecule type" value="Genomic_DNA"/>
</dbReference>
<organism evidence="1 2">
    <name type="scientific">Daucus carota subsp. sativus</name>
    <name type="common">Carrot</name>
    <dbReference type="NCBI Taxonomy" id="79200"/>
    <lineage>
        <taxon>Eukaryota</taxon>
        <taxon>Viridiplantae</taxon>
        <taxon>Streptophyta</taxon>
        <taxon>Embryophyta</taxon>
        <taxon>Tracheophyta</taxon>
        <taxon>Spermatophyta</taxon>
        <taxon>Magnoliopsida</taxon>
        <taxon>eudicotyledons</taxon>
        <taxon>Gunneridae</taxon>
        <taxon>Pentapetalae</taxon>
        <taxon>asterids</taxon>
        <taxon>campanulids</taxon>
        <taxon>Apiales</taxon>
        <taxon>Apiaceae</taxon>
        <taxon>Apioideae</taxon>
        <taxon>Scandiceae</taxon>
        <taxon>Daucinae</taxon>
        <taxon>Daucus</taxon>
        <taxon>Daucus sect. Daucus</taxon>
    </lineage>
</organism>
<dbReference type="Gene3D" id="3.40.395.10">
    <property type="entry name" value="Adenoviral Proteinase, Chain A"/>
    <property type="match status" value="1"/>
</dbReference>
<evidence type="ECO:0000313" key="2">
    <source>
        <dbReference type="Proteomes" id="UP000077755"/>
    </source>
</evidence>
<name>A0AAF0XYV4_DAUCS</name>
<dbReference type="Proteomes" id="UP000077755">
    <property type="component" value="Chromosome 9"/>
</dbReference>
<evidence type="ECO:0008006" key="3">
    <source>
        <dbReference type="Google" id="ProtNLM"/>
    </source>
</evidence>
<dbReference type="SUPFAM" id="SSF54001">
    <property type="entry name" value="Cysteine proteinases"/>
    <property type="match status" value="1"/>
</dbReference>
<dbReference type="AlphaFoldDB" id="A0AAF0XYV4"/>
<proteinExistence type="predicted"/>
<sequence>MIFNLTEEQRKWVQRSGFGLLFNFELEMLPAKLAYNVLQIFDHNSVTLKLKNKDIQITEDDVFDVLGLPYGGIKIQLADETKFKQREETWNAQFANEKEREQITAQMLVHKMRKQGVSDNFKLNFLIVMSNTLIGTTSSAYVDKQLLRIDDDLEHLQRYNWSEYLLHYLVIATECWNRTASTFFRGSLIFLTIKTSLYYSVIDVWVTILNDCEKYKSDESPMRLFCNIGHLVFFPISKSEHFYLICYDIRNQGHFIIDNIKREGNRKQFYMRVPDILHSHFCNYIQIKGNLPLSRRIRRFKRTYLSMPWQTSCNSTDCGIFVMRHMETFKGDPKKWDSGLAEEGVSDLNNYLAAYCNIHQHVPIF</sequence>
<accession>A0AAF0XYV4</accession>
<evidence type="ECO:0000313" key="1">
    <source>
        <dbReference type="EMBL" id="WOH15947.1"/>
    </source>
</evidence>
<dbReference type="PANTHER" id="PTHR34835">
    <property type="entry name" value="OS07G0283600 PROTEIN-RELATED"/>
    <property type="match status" value="1"/>
</dbReference>
<protein>
    <recommendedName>
        <fullName evidence="3">Ubiquitin-like protease family profile domain-containing protein</fullName>
    </recommendedName>
</protein>